<dbReference type="AlphaFoldDB" id="A0A6J6GHZ2"/>
<organism evidence="1">
    <name type="scientific">freshwater metagenome</name>
    <dbReference type="NCBI Taxonomy" id="449393"/>
    <lineage>
        <taxon>unclassified sequences</taxon>
        <taxon>metagenomes</taxon>
        <taxon>ecological metagenomes</taxon>
    </lineage>
</organism>
<sequence>MVRTQRTERGVRVAQIEQMQNHGDCPEPREHREARHCCETLIGGHTGGTIERAPQSEEGAC</sequence>
<accession>A0A6J6GHZ2</accession>
<reference evidence="1" key="1">
    <citation type="submission" date="2020-05" db="EMBL/GenBank/DDBJ databases">
        <authorList>
            <person name="Chiriac C."/>
            <person name="Salcher M."/>
            <person name="Ghai R."/>
            <person name="Kavagutti S V."/>
        </authorList>
    </citation>
    <scope>NUCLEOTIDE SEQUENCE</scope>
</reference>
<protein>
    <submittedName>
        <fullName evidence="1">Unannotated protein</fullName>
    </submittedName>
</protein>
<proteinExistence type="predicted"/>
<name>A0A6J6GHZ2_9ZZZZ</name>
<dbReference type="EMBL" id="CAEZTY010000109">
    <property type="protein sequence ID" value="CAB4599303.1"/>
    <property type="molecule type" value="Genomic_DNA"/>
</dbReference>
<gene>
    <name evidence="1" type="ORF">UFOPK1762_01821</name>
</gene>
<evidence type="ECO:0000313" key="1">
    <source>
        <dbReference type="EMBL" id="CAB4599303.1"/>
    </source>
</evidence>